<proteinExistence type="inferred from homology"/>
<dbReference type="PANTHER" id="PTHR35201">
    <property type="entry name" value="TERPENE SYNTHASE"/>
    <property type="match status" value="1"/>
</dbReference>
<dbReference type="EC" id="4.2.3.-" evidence="6"/>
<protein>
    <recommendedName>
        <fullName evidence="6">Terpene synthase</fullName>
        <ecNumber evidence="6">4.2.3.-</ecNumber>
    </recommendedName>
</protein>
<dbReference type="SFLD" id="SFLDS00005">
    <property type="entry name" value="Isoprenoid_Synthase_Type_I"/>
    <property type="match status" value="1"/>
</dbReference>
<dbReference type="SUPFAM" id="SSF48576">
    <property type="entry name" value="Terpenoid synthases"/>
    <property type="match status" value="1"/>
</dbReference>
<dbReference type="InterPro" id="IPR008949">
    <property type="entry name" value="Isoprenoid_synthase_dom_sf"/>
</dbReference>
<dbReference type="PANTHER" id="PTHR35201:SF4">
    <property type="entry name" value="BETA-PINACENE SYNTHASE-RELATED"/>
    <property type="match status" value="1"/>
</dbReference>
<evidence type="ECO:0000256" key="5">
    <source>
        <dbReference type="ARBA" id="ARBA00023239"/>
    </source>
</evidence>
<dbReference type="GO" id="GO:0010333">
    <property type="term" value="F:terpene synthase activity"/>
    <property type="evidence" value="ECO:0007669"/>
    <property type="project" value="InterPro"/>
</dbReference>
<comment type="similarity">
    <text evidence="2 6">Belongs to the terpene synthase family.</text>
</comment>
<dbReference type="InParanoid" id="A0A0C3EBA9"/>
<keyword evidence="4 6" id="KW-0460">Magnesium</keyword>
<keyword evidence="5 6" id="KW-0456">Lyase</keyword>
<dbReference type="Proteomes" id="UP000053989">
    <property type="component" value="Unassembled WGS sequence"/>
</dbReference>
<dbReference type="EMBL" id="KN822005">
    <property type="protein sequence ID" value="KIM70020.1"/>
    <property type="molecule type" value="Genomic_DNA"/>
</dbReference>
<evidence type="ECO:0000256" key="1">
    <source>
        <dbReference type="ARBA" id="ARBA00001946"/>
    </source>
</evidence>
<dbReference type="OrthoDB" id="6486656at2759"/>
<sequence length="338" mass="38865">MANWPWPRRINPHFEEVKAEANEWFRSFNALTPQSLKAFEKCDFGRLAALAYPDAPREHLRIACELIIVYFIVDEYTDVENATQTAEIVDIIIDALKNPHQPRPKCEVILGEIIRQFWERAVKSASATSQQHFLDDYIMYLRSVIMEATDRDKNVTRDIKGYLSLRRQTVGAQSAFAIYELGLNLVDEVYYHPAVTELINCVAELILIDNDLASYNREQATGDENHNLITAIMREVGLDRSGAMAWAASYHSEIEAKFITGLSELPSWGLTLDLQLREYLNGVANWARANYCWSYESQRYFGNKGPEIERTRLVPLLSRTRSVQKLHRQHVVVADLQL</sequence>
<evidence type="ECO:0000313" key="8">
    <source>
        <dbReference type="Proteomes" id="UP000053989"/>
    </source>
</evidence>
<dbReference type="GO" id="GO:0046872">
    <property type="term" value="F:metal ion binding"/>
    <property type="evidence" value="ECO:0007669"/>
    <property type="project" value="UniProtKB-KW"/>
</dbReference>
<gene>
    <name evidence="7" type="ORF">SCLCIDRAFT_1207283</name>
</gene>
<accession>A0A0C3EBA9</accession>
<dbReference type="HOGENOM" id="CLU_042538_5_0_1"/>
<evidence type="ECO:0000256" key="2">
    <source>
        <dbReference type="ARBA" id="ARBA00006333"/>
    </source>
</evidence>
<keyword evidence="3 6" id="KW-0479">Metal-binding</keyword>
<reference evidence="7 8" key="1">
    <citation type="submission" date="2014-04" db="EMBL/GenBank/DDBJ databases">
        <authorList>
            <consortium name="DOE Joint Genome Institute"/>
            <person name="Kuo A."/>
            <person name="Kohler A."/>
            <person name="Nagy L.G."/>
            <person name="Floudas D."/>
            <person name="Copeland A."/>
            <person name="Barry K.W."/>
            <person name="Cichocki N."/>
            <person name="Veneault-Fourrey C."/>
            <person name="LaButti K."/>
            <person name="Lindquist E.A."/>
            <person name="Lipzen A."/>
            <person name="Lundell T."/>
            <person name="Morin E."/>
            <person name="Murat C."/>
            <person name="Sun H."/>
            <person name="Tunlid A."/>
            <person name="Henrissat B."/>
            <person name="Grigoriev I.V."/>
            <person name="Hibbett D.S."/>
            <person name="Martin F."/>
            <person name="Nordberg H.P."/>
            <person name="Cantor M.N."/>
            <person name="Hua S.X."/>
        </authorList>
    </citation>
    <scope>NUCLEOTIDE SEQUENCE [LARGE SCALE GENOMIC DNA]</scope>
    <source>
        <strain evidence="7 8">Foug A</strain>
    </source>
</reference>
<dbReference type="SFLD" id="SFLDG01020">
    <property type="entry name" value="Terpene_Cyclase_Like_2"/>
    <property type="match status" value="1"/>
</dbReference>
<dbReference type="STRING" id="1036808.A0A0C3EBA9"/>
<dbReference type="InterPro" id="IPR034686">
    <property type="entry name" value="Terpene_cyclase-like_2"/>
</dbReference>
<dbReference type="Gene3D" id="1.10.600.10">
    <property type="entry name" value="Farnesyl Diphosphate Synthase"/>
    <property type="match status" value="1"/>
</dbReference>
<evidence type="ECO:0000256" key="3">
    <source>
        <dbReference type="ARBA" id="ARBA00022723"/>
    </source>
</evidence>
<evidence type="ECO:0000256" key="4">
    <source>
        <dbReference type="ARBA" id="ARBA00022842"/>
    </source>
</evidence>
<reference evidence="8" key="2">
    <citation type="submission" date="2015-01" db="EMBL/GenBank/DDBJ databases">
        <title>Evolutionary Origins and Diversification of the Mycorrhizal Mutualists.</title>
        <authorList>
            <consortium name="DOE Joint Genome Institute"/>
            <consortium name="Mycorrhizal Genomics Consortium"/>
            <person name="Kohler A."/>
            <person name="Kuo A."/>
            <person name="Nagy L.G."/>
            <person name="Floudas D."/>
            <person name="Copeland A."/>
            <person name="Barry K.W."/>
            <person name="Cichocki N."/>
            <person name="Veneault-Fourrey C."/>
            <person name="LaButti K."/>
            <person name="Lindquist E.A."/>
            <person name="Lipzen A."/>
            <person name="Lundell T."/>
            <person name="Morin E."/>
            <person name="Murat C."/>
            <person name="Riley R."/>
            <person name="Ohm R."/>
            <person name="Sun H."/>
            <person name="Tunlid A."/>
            <person name="Henrissat B."/>
            <person name="Grigoriev I.V."/>
            <person name="Hibbett D.S."/>
            <person name="Martin F."/>
        </authorList>
    </citation>
    <scope>NUCLEOTIDE SEQUENCE [LARGE SCALE GENOMIC DNA]</scope>
    <source>
        <strain evidence="8">Foug A</strain>
    </source>
</reference>
<dbReference type="Pfam" id="PF19086">
    <property type="entry name" value="Terpene_syn_C_2"/>
    <property type="match status" value="1"/>
</dbReference>
<organism evidence="7 8">
    <name type="scientific">Scleroderma citrinum Foug A</name>
    <dbReference type="NCBI Taxonomy" id="1036808"/>
    <lineage>
        <taxon>Eukaryota</taxon>
        <taxon>Fungi</taxon>
        <taxon>Dikarya</taxon>
        <taxon>Basidiomycota</taxon>
        <taxon>Agaricomycotina</taxon>
        <taxon>Agaricomycetes</taxon>
        <taxon>Agaricomycetidae</taxon>
        <taxon>Boletales</taxon>
        <taxon>Sclerodermatineae</taxon>
        <taxon>Sclerodermataceae</taxon>
        <taxon>Scleroderma</taxon>
    </lineage>
</organism>
<evidence type="ECO:0000313" key="7">
    <source>
        <dbReference type="EMBL" id="KIM70020.1"/>
    </source>
</evidence>
<evidence type="ECO:0000256" key="6">
    <source>
        <dbReference type="RuleBase" id="RU366034"/>
    </source>
</evidence>
<dbReference type="AlphaFoldDB" id="A0A0C3EBA9"/>
<keyword evidence="8" id="KW-1185">Reference proteome</keyword>
<dbReference type="GO" id="GO:0008299">
    <property type="term" value="P:isoprenoid biosynthetic process"/>
    <property type="evidence" value="ECO:0007669"/>
    <property type="project" value="UniProtKB-ARBA"/>
</dbReference>
<comment type="cofactor">
    <cofactor evidence="1 6">
        <name>Mg(2+)</name>
        <dbReference type="ChEBI" id="CHEBI:18420"/>
    </cofactor>
</comment>
<name>A0A0C3EBA9_9AGAM</name>